<proteinExistence type="predicted"/>
<sequence length="111" mass="12278">MEQTERTTSCAKAFGEVAEVKRLNFIAPVLVCVCALFDGDTQIFVEESVEGKRVYGDGKFEFVIKSCSKRLNIVVARESDTTQGLALAYIGSEVLTDVEGLHLQQRHELHG</sequence>
<gene>
    <name evidence="1" type="ORF">P3T76_009063</name>
</gene>
<comment type="caution">
    <text evidence="1">The sequence shown here is derived from an EMBL/GenBank/DDBJ whole genome shotgun (WGS) entry which is preliminary data.</text>
</comment>
<keyword evidence="2" id="KW-1185">Reference proteome</keyword>
<organism evidence="1 2">
    <name type="scientific">Phytophthora citrophthora</name>
    <dbReference type="NCBI Taxonomy" id="4793"/>
    <lineage>
        <taxon>Eukaryota</taxon>
        <taxon>Sar</taxon>
        <taxon>Stramenopiles</taxon>
        <taxon>Oomycota</taxon>
        <taxon>Peronosporomycetes</taxon>
        <taxon>Peronosporales</taxon>
        <taxon>Peronosporaceae</taxon>
        <taxon>Phytophthora</taxon>
    </lineage>
</organism>
<dbReference type="Proteomes" id="UP001259832">
    <property type="component" value="Unassembled WGS sequence"/>
</dbReference>
<reference evidence="1" key="1">
    <citation type="submission" date="2023-08" db="EMBL/GenBank/DDBJ databases">
        <title>Reference Genome Resource for the Citrus Pathogen Phytophthora citrophthora.</title>
        <authorList>
            <person name="Moller H."/>
            <person name="Coetzee B."/>
            <person name="Rose L.J."/>
            <person name="Van Niekerk J.M."/>
        </authorList>
    </citation>
    <scope>NUCLEOTIDE SEQUENCE</scope>
    <source>
        <strain evidence="1">STE-U-9442</strain>
    </source>
</reference>
<evidence type="ECO:0000313" key="1">
    <source>
        <dbReference type="EMBL" id="KAK1938988.1"/>
    </source>
</evidence>
<protein>
    <submittedName>
        <fullName evidence="1">Uncharacterized protein</fullName>
    </submittedName>
</protein>
<name>A0AAD9GIV9_9STRA</name>
<evidence type="ECO:0000313" key="2">
    <source>
        <dbReference type="Proteomes" id="UP001259832"/>
    </source>
</evidence>
<dbReference type="EMBL" id="JASMQC010000017">
    <property type="protein sequence ID" value="KAK1938988.1"/>
    <property type="molecule type" value="Genomic_DNA"/>
</dbReference>
<dbReference type="AlphaFoldDB" id="A0AAD9GIV9"/>
<accession>A0AAD9GIV9</accession>